<comment type="subcellular location">
    <subcellularLocation>
        <location evidence="1">Cell membrane</location>
        <topology evidence="1">Single-pass membrane protein</topology>
    </subcellularLocation>
</comment>
<dbReference type="AlphaFoldDB" id="A0A7W8NHA3"/>
<dbReference type="UniPathway" id="UPA00029">
    <property type="reaction ID" value="UER00560"/>
</dbReference>
<sequence>MNWGLASGLTVALALWTSQFLPLGAVPAFAFAWLLHWLLMIVAVKVVPQSLRRTAGPLTFNVGPSEFQWYRRLGVRAFDRGLDLIGWNWMIREARGYTGKRGALAGLAEETWRSELGHAWAFLTTCLIALPLWFSQSDVVTGLLVLTVPLHVYPMMLQRLLRWRIQQLQG</sequence>
<dbReference type="InterPro" id="IPR044021">
    <property type="entry name" value="CrtO"/>
</dbReference>
<keyword evidence="8" id="KW-0012">Acyltransferase</keyword>
<evidence type="ECO:0000256" key="4">
    <source>
        <dbReference type="ARBA" id="ARBA00022692"/>
    </source>
</evidence>
<evidence type="ECO:0000256" key="13">
    <source>
        <dbReference type="SAM" id="Phobius"/>
    </source>
</evidence>
<dbReference type="RefSeq" id="WP_184137326.1">
    <property type="nucleotide sequence ID" value="NZ_JACHFL010000020.1"/>
</dbReference>
<accession>A0A7W8NHA3</accession>
<name>A0A7W8NHA3_9DEIO</name>
<dbReference type="Proteomes" id="UP000552709">
    <property type="component" value="Unassembled WGS sequence"/>
</dbReference>
<keyword evidence="5" id="KW-0732">Signal</keyword>
<dbReference type="GO" id="GO:0016746">
    <property type="term" value="F:acyltransferase activity"/>
    <property type="evidence" value="ECO:0007669"/>
    <property type="project" value="UniProtKB-KW"/>
</dbReference>
<comment type="similarity">
    <text evidence="10">Belongs to the acyltransferase CrtO family.</text>
</comment>
<keyword evidence="6 13" id="KW-1133">Transmembrane helix</keyword>
<keyword evidence="3" id="KW-0808">Transferase</keyword>
<evidence type="ECO:0000256" key="7">
    <source>
        <dbReference type="ARBA" id="ARBA00023136"/>
    </source>
</evidence>
<keyword evidence="7 13" id="KW-0472">Membrane</keyword>
<comment type="caution">
    <text evidence="14">The sequence shown here is derived from an EMBL/GenBank/DDBJ whole genome shotgun (WGS) entry which is preliminary data.</text>
</comment>
<evidence type="ECO:0000256" key="10">
    <source>
        <dbReference type="ARBA" id="ARBA00023603"/>
    </source>
</evidence>
<keyword evidence="2" id="KW-1003">Cell membrane</keyword>
<organism evidence="14 15">
    <name type="scientific">Deinococcus humi</name>
    <dbReference type="NCBI Taxonomy" id="662880"/>
    <lineage>
        <taxon>Bacteria</taxon>
        <taxon>Thermotogati</taxon>
        <taxon>Deinococcota</taxon>
        <taxon>Deinococci</taxon>
        <taxon>Deinococcales</taxon>
        <taxon>Deinococcaceae</taxon>
        <taxon>Deinococcus</taxon>
    </lineage>
</organism>
<evidence type="ECO:0000256" key="2">
    <source>
        <dbReference type="ARBA" id="ARBA00022475"/>
    </source>
</evidence>
<evidence type="ECO:0000313" key="14">
    <source>
        <dbReference type="EMBL" id="MBB5365655.1"/>
    </source>
</evidence>
<reference evidence="14 15" key="1">
    <citation type="submission" date="2020-08" db="EMBL/GenBank/DDBJ databases">
        <title>Genomic Encyclopedia of Type Strains, Phase IV (KMG-IV): sequencing the most valuable type-strain genomes for metagenomic binning, comparative biology and taxonomic classification.</title>
        <authorList>
            <person name="Goeker M."/>
        </authorList>
    </citation>
    <scope>NUCLEOTIDE SEQUENCE [LARGE SCALE GENOMIC DNA]</scope>
    <source>
        <strain evidence="14 15">DSM 27939</strain>
    </source>
</reference>
<dbReference type="GO" id="GO:0005886">
    <property type="term" value="C:plasma membrane"/>
    <property type="evidence" value="ECO:0007669"/>
    <property type="project" value="UniProtKB-SubCell"/>
</dbReference>
<keyword evidence="4 13" id="KW-0812">Transmembrane</keyword>
<proteinExistence type="inferred from homology"/>
<feature type="transmembrane region" description="Helical" evidence="13">
    <location>
        <begin position="30"/>
        <end position="47"/>
    </location>
</feature>
<protein>
    <recommendedName>
        <fullName evidence="11">Glycosyl-4,4'-diaponeurosporenoate acyltransferase</fullName>
    </recommendedName>
</protein>
<dbReference type="EMBL" id="JACHFL010000020">
    <property type="protein sequence ID" value="MBB5365655.1"/>
    <property type="molecule type" value="Genomic_DNA"/>
</dbReference>
<evidence type="ECO:0000256" key="5">
    <source>
        <dbReference type="ARBA" id="ARBA00022729"/>
    </source>
</evidence>
<gene>
    <name evidence="14" type="ORF">HNQ08_004781</name>
</gene>
<evidence type="ECO:0000256" key="8">
    <source>
        <dbReference type="ARBA" id="ARBA00023315"/>
    </source>
</evidence>
<evidence type="ECO:0000313" key="15">
    <source>
        <dbReference type="Proteomes" id="UP000552709"/>
    </source>
</evidence>
<evidence type="ECO:0000256" key="3">
    <source>
        <dbReference type="ARBA" id="ARBA00022679"/>
    </source>
</evidence>
<evidence type="ECO:0000256" key="9">
    <source>
        <dbReference type="ARBA" id="ARBA00023588"/>
    </source>
</evidence>
<feature type="transmembrane region" description="Helical" evidence="13">
    <location>
        <begin position="140"/>
        <end position="157"/>
    </location>
</feature>
<comment type="pathway">
    <text evidence="9">Carotenoid biosynthesis; staphyloxanthin biosynthesis; staphyloxanthin from farnesyl diphosphate: step 5/5.</text>
</comment>
<evidence type="ECO:0000256" key="1">
    <source>
        <dbReference type="ARBA" id="ARBA00004162"/>
    </source>
</evidence>
<evidence type="ECO:0000256" key="12">
    <source>
        <dbReference type="ARBA" id="ARBA00025324"/>
    </source>
</evidence>
<feature type="transmembrane region" description="Helical" evidence="13">
    <location>
        <begin position="116"/>
        <end position="134"/>
    </location>
</feature>
<dbReference type="Pfam" id="PF18927">
    <property type="entry name" value="CrtO"/>
    <property type="match status" value="1"/>
</dbReference>
<comment type="function">
    <text evidence="12">Catalyzes the acylation of glycosyl-4,4'-diaponeurosporenoate, i.e. the esterification of glucose at the C6'' position with the carboxyl group of the C(15) fatty acid 12-methyltetradecanoic acid, to yield staphyloxanthin. This is the last step in the biosynthesis of this orange pigment, present in most staphylococci strains.</text>
</comment>
<evidence type="ECO:0000256" key="6">
    <source>
        <dbReference type="ARBA" id="ARBA00022989"/>
    </source>
</evidence>
<evidence type="ECO:0000256" key="11">
    <source>
        <dbReference type="ARBA" id="ARBA00023667"/>
    </source>
</evidence>
<keyword evidence="15" id="KW-1185">Reference proteome</keyword>